<dbReference type="PROSITE" id="PS51918">
    <property type="entry name" value="RADICAL_SAM"/>
    <property type="match status" value="1"/>
</dbReference>
<feature type="domain" description="Radical SAM core" evidence="7">
    <location>
        <begin position="9"/>
        <end position="247"/>
    </location>
</feature>
<dbReference type="Pfam" id="PF04055">
    <property type="entry name" value="Radical_SAM"/>
    <property type="match status" value="1"/>
</dbReference>
<dbReference type="SFLD" id="SFLDG01086">
    <property type="entry name" value="elongater_protein-like"/>
    <property type="match status" value="1"/>
</dbReference>
<evidence type="ECO:0000256" key="2">
    <source>
        <dbReference type="ARBA" id="ARBA00022485"/>
    </source>
</evidence>
<gene>
    <name evidence="8" type="ordered locus">Dvul_2540</name>
</gene>
<name>A0A0H3ACN5_NITV4</name>
<keyword evidence="5" id="KW-0408">Iron</keyword>
<keyword evidence="6" id="KW-0411">Iron-sulfur</keyword>
<dbReference type="InterPro" id="IPR058240">
    <property type="entry name" value="rSAM_sf"/>
</dbReference>
<evidence type="ECO:0000259" key="7">
    <source>
        <dbReference type="PROSITE" id="PS51918"/>
    </source>
</evidence>
<dbReference type="CDD" id="cd01335">
    <property type="entry name" value="Radical_SAM"/>
    <property type="match status" value="1"/>
</dbReference>
<dbReference type="Proteomes" id="UP000009173">
    <property type="component" value="Chromosome"/>
</dbReference>
<dbReference type="GO" id="GO:0003824">
    <property type="term" value="F:catalytic activity"/>
    <property type="evidence" value="ECO:0007669"/>
    <property type="project" value="InterPro"/>
</dbReference>
<dbReference type="InterPro" id="IPR006638">
    <property type="entry name" value="Elp3/MiaA/NifB-like_rSAM"/>
</dbReference>
<evidence type="ECO:0000256" key="6">
    <source>
        <dbReference type="ARBA" id="ARBA00023014"/>
    </source>
</evidence>
<evidence type="ECO:0000256" key="4">
    <source>
        <dbReference type="ARBA" id="ARBA00022723"/>
    </source>
</evidence>
<evidence type="ECO:0000256" key="3">
    <source>
        <dbReference type="ARBA" id="ARBA00022691"/>
    </source>
</evidence>
<dbReference type="SMART" id="SM00729">
    <property type="entry name" value="Elp3"/>
    <property type="match status" value="1"/>
</dbReference>
<dbReference type="PANTHER" id="PTHR11135">
    <property type="entry name" value="HISTONE ACETYLTRANSFERASE-RELATED"/>
    <property type="match status" value="1"/>
</dbReference>
<dbReference type="InterPro" id="IPR007197">
    <property type="entry name" value="rSAM"/>
</dbReference>
<evidence type="ECO:0000313" key="9">
    <source>
        <dbReference type="Proteomes" id="UP000009173"/>
    </source>
</evidence>
<dbReference type="KEGG" id="dvl:Dvul_2540"/>
<dbReference type="Pfam" id="PF16199">
    <property type="entry name" value="Radical_SAM_C"/>
    <property type="match status" value="1"/>
</dbReference>
<dbReference type="GO" id="GO:0046872">
    <property type="term" value="F:metal ion binding"/>
    <property type="evidence" value="ECO:0007669"/>
    <property type="project" value="UniProtKB-KW"/>
</dbReference>
<dbReference type="SUPFAM" id="SSF102114">
    <property type="entry name" value="Radical SAM enzymes"/>
    <property type="match status" value="1"/>
</dbReference>
<dbReference type="GO" id="GO:0051539">
    <property type="term" value="F:4 iron, 4 sulfur cluster binding"/>
    <property type="evidence" value="ECO:0007669"/>
    <property type="project" value="UniProtKB-KW"/>
</dbReference>
<accession>A0A0H3ACN5</accession>
<dbReference type="SFLD" id="SFLDS00029">
    <property type="entry name" value="Radical_SAM"/>
    <property type="match status" value="1"/>
</dbReference>
<protein>
    <submittedName>
        <fullName evidence="8">Radical SAM domain protein</fullName>
    </submittedName>
</protein>
<sequence>MIFPHPEPQTPRHRILPVFLPFAGCPQRCVFCAQDAQTGQSVEPVADVLRRVDAILEERARHNRPAVEIAFYGGTFSALPEDDQHACLALAARWRERGMVVAVRCSTRPDALPPGKAEALAGLGMNLIELGVQTFDDTALAHAGRGCHGDDALTAARRVRDAGLGLGLQLLPGMPGVTPDIFRADMKVVASLRPDCLRLYPCLVLEGTGLARLWREGRYGPWDVDTTLDVLADALLLAWGQGIRVIRVGLAQDEGLRAALLAGPWHPALGQMAKAEALLRHIASQVAYFTARHGHTPHRLHAPARWRGLLYGQHNRLASRYAALGLTEVVWDDTEDYTLA</sequence>
<dbReference type="AlphaFoldDB" id="A0A0H3ACN5"/>
<reference evidence="9" key="1">
    <citation type="journal article" date="2009" name="Environ. Microbiol.">
        <title>Contribution of mobile genetic elements to Desulfovibrio vulgaris genome plasticity.</title>
        <authorList>
            <person name="Walker C.B."/>
            <person name="Stolyar S."/>
            <person name="Chivian D."/>
            <person name="Pinel N."/>
            <person name="Gabster J.A."/>
            <person name="Dehal P.S."/>
            <person name="He Z."/>
            <person name="Yang Z.K."/>
            <person name="Yen H.C."/>
            <person name="Zhou J."/>
            <person name="Wall J.D."/>
            <person name="Hazen T.C."/>
            <person name="Arkin A.P."/>
            <person name="Stahl D.A."/>
        </authorList>
    </citation>
    <scope>NUCLEOTIDE SEQUENCE [LARGE SCALE GENOMIC DNA]</scope>
    <source>
        <strain evidence="9">DP4</strain>
    </source>
</reference>
<keyword evidence="3" id="KW-0949">S-adenosyl-L-methionine</keyword>
<dbReference type="GO" id="GO:0005737">
    <property type="term" value="C:cytoplasm"/>
    <property type="evidence" value="ECO:0007669"/>
    <property type="project" value="TreeGrafter"/>
</dbReference>
<dbReference type="Gene3D" id="3.80.30.20">
    <property type="entry name" value="tm_1862 like domain"/>
    <property type="match status" value="1"/>
</dbReference>
<evidence type="ECO:0000256" key="1">
    <source>
        <dbReference type="ARBA" id="ARBA00001966"/>
    </source>
</evidence>
<dbReference type="GO" id="GO:0002926">
    <property type="term" value="P:tRNA wobble base 5-methoxycarbonylmethyl-2-thiouridinylation"/>
    <property type="evidence" value="ECO:0007669"/>
    <property type="project" value="TreeGrafter"/>
</dbReference>
<organism evidence="8 9">
    <name type="scientific">Nitratidesulfovibrio vulgaris (strain DP4)</name>
    <name type="common">Desulfovibrio vulgaris</name>
    <dbReference type="NCBI Taxonomy" id="391774"/>
    <lineage>
        <taxon>Bacteria</taxon>
        <taxon>Pseudomonadati</taxon>
        <taxon>Thermodesulfobacteriota</taxon>
        <taxon>Desulfovibrionia</taxon>
        <taxon>Desulfovibrionales</taxon>
        <taxon>Desulfovibrionaceae</taxon>
        <taxon>Nitratidesulfovibrio</taxon>
    </lineage>
</organism>
<dbReference type="PANTHER" id="PTHR11135:SF0">
    <property type="entry name" value="ELONGATOR COMPLEX PROTEIN 3"/>
    <property type="match status" value="1"/>
</dbReference>
<dbReference type="RefSeq" id="WP_011792915.1">
    <property type="nucleotide sequence ID" value="NC_008751.1"/>
</dbReference>
<proteinExistence type="predicted"/>
<keyword evidence="4" id="KW-0479">Metal-binding</keyword>
<dbReference type="InterPro" id="IPR023404">
    <property type="entry name" value="rSAM_horseshoe"/>
</dbReference>
<evidence type="ECO:0000313" key="8">
    <source>
        <dbReference type="EMBL" id="ABM29556.1"/>
    </source>
</evidence>
<dbReference type="HOGENOM" id="CLU_057482_1_0_7"/>
<dbReference type="SFLD" id="SFLDG01082">
    <property type="entry name" value="B12-binding_domain_containing"/>
    <property type="match status" value="1"/>
</dbReference>
<dbReference type="EMBL" id="CP000527">
    <property type="protein sequence ID" value="ABM29556.1"/>
    <property type="molecule type" value="Genomic_DNA"/>
</dbReference>
<keyword evidence="2" id="KW-0004">4Fe-4S</keyword>
<evidence type="ECO:0000256" key="5">
    <source>
        <dbReference type="ARBA" id="ARBA00023004"/>
    </source>
</evidence>
<dbReference type="InterPro" id="IPR032432">
    <property type="entry name" value="Radical_SAM_C"/>
</dbReference>
<dbReference type="InterPro" id="IPR039661">
    <property type="entry name" value="ELP3"/>
</dbReference>
<comment type="cofactor">
    <cofactor evidence="1">
        <name>[4Fe-4S] cluster</name>
        <dbReference type="ChEBI" id="CHEBI:49883"/>
    </cofactor>
</comment>